<dbReference type="PROSITE" id="PS50132">
    <property type="entry name" value="RGS"/>
    <property type="match status" value="1"/>
</dbReference>
<dbReference type="Proteomes" id="UP000792063">
    <property type="component" value="Unassembled WGS sequence"/>
</dbReference>
<dbReference type="InterPro" id="IPR016137">
    <property type="entry name" value="RGS"/>
</dbReference>
<dbReference type="Gene3D" id="1.10.167.10">
    <property type="entry name" value="Regulator of G-protein Signalling 4, domain 2"/>
    <property type="match status" value="1"/>
</dbReference>
<dbReference type="Gene3D" id="1.25.40.10">
    <property type="entry name" value="Tetratricopeptide repeat domain"/>
    <property type="match status" value="1"/>
</dbReference>
<sequence>MRDLLLDNEHIHELPSQYSIEPEVEKYQRKKRLAKEKAISQMQINIPVAAAKHAAQTGEDAIYVHPAELDLVTLYITQKKHKKAQELLQQVERLVIDALGIIHPTMLKVAIEKARILQETDQLEQCASVMQEAISLFEVALPPDHKDILMATSMLLQSLDTMKCYKEAVHTCQHAYSVRVRSLPDTHQSVLGIIEQLDEFISKRETVEMINEDFILLARNEYEKKRREELANESERHLAEFRDLLLKDPEGLAKFLIFARQEFAEDLIEFWIAIEEFRETKLDTKTLRSRAVHAYLTYIESRRVKIITAAQRKKIKKAITTPGKKISHSLYDDVQAQIFDLVYTGVYVRYLAQVK</sequence>
<evidence type="ECO:0000259" key="1">
    <source>
        <dbReference type="PROSITE" id="PS50132"/>
    </source>
</evidence>
<evidence type="ECO:0000313" key="6">
    <source>
        <dbReference type="Proteomes" id="UP000285624"/>
    </source>
</evidence>
<feature type="domain" description="RGS" evidence="1">
    <location>
        <begin position="243"/>
        <end position="355"/>
    </location>
</feature>
<dbReference type="SMART" id="SM00315">
    <property type="entry name" value="RGS"/>
    <property type="match status" value="1"/>
</dbReference>
<evidence type="ECO:0000313" key="7">
    <source>
        <dbReference type="Proteomes" id="UP000285883"/>
    </source>
</evidence>
<evidence type="ECO:0000313" key="5">
    <source>
        <dbReference type="EMBL" id="RLN81665.1"/>
    </source>
</evidence>
<gene>
    <name evidence="4" type="ORF">BBI17_003640</name>
    <name evidence="5" type="ORF">BBO99_00003529</name>
    <name evidence="2" type="ORF">JM16_003187</name>
    <name evidence="3" type="ORF">JM18_002870</name>
</gene>
<comment type="caution">
    <text evidence="5">The sequence shown here is derived from an EMBL/GenBank/DDBJ whole genome shotgun (WGS) entry which is preliminary data.</text>
</comment>
<evidence type="ECO:0000313" key="3">
    <source>
        <dbReference type="EMBL" id="KAG2529258.1"/>
    </source>
</evidence>
<dbReference type="PANTHER" id="PTHR10845:SF192">
    <property type="entry name" value="DOUBLE HIT, ISOFORM B"/>
    <property type="match status" value="1"/>
</dbReference>
<name>A0A3R7NIA4_9STRA</name>
<reference evidence="2" key="3">
    <citation type="submission" date="2020-06" db="EMBL/GenBank/DDBJ databases">
        <authorList>
            <person name="Studholme D.J."/>
        </authorList>
    </citation>
    <scope>NUCLEOTIDE SEQUENCE</scope>
    <source>
        <strain evidence="2">NZFS 2646</strain>
        <strain evidence="3">NZFS 3630</strain>
    </source>
</reference>
<keyword evidence="6" id="KW-1185">Reference proteome</keyword>
<dbReference type="SUPFAM" id="SSF48452">
    <property type="entry name" value="TPR-like"/>
    <property type="match status" value="1"/>
</dbReference>
<evidence type="ECO:0000313" key="4">
    <source>
        <dbReference type="EMBL" id="RLN10322.1"/>
    </source>
</evidence>
<dbReference type="InterPro" id="IPR044926">
    <property type="entry name" value="RGS_subdomain_2"/>
</dbReference>
<dbReference type="EMBL" id="MBDN02000072">
    <property type="protein sequence ID" value="RLN81665.1"/>
    <property type="molecule type" value="Genomic_DNA"/>
</dbReference>
<evidence type="ECO:0000313" key="2">
    <source>
        <dbReference type="EMBL" id="KAG2527762.1"/>
    </source>
</evidence>
<reference evidence="6 7" key="2">
    <citation type="submission" date="2018-07" db="EMBL/GenBank/DDBJ databases">
        <title>Genome sequencing of oomycete isolates from Chile give support for New Zealand origin for Phytophthora kernoviae and make available the first Nothophytophthora sp. genome.</title>
        <authorList>
            <person name="Studholme D.J."/>
            <person name="Sanfuentes E."/>
            <person name="Panda P."/>
            <person name="Hill R."/>
            <person name="Sambles C."/>
            <person name="Grant M."/>
            <person name="Williams N.M."/>
            <person name="Mcdougal R.L."/>
        </authorList>
    </citation>
    <scope>NUCLEOTIDE SEQUENCE [LARGE SCALE GENOMIC DNA]</scope>
    <source>
        <strain evidence="4">Chile2</strain>
        <strain evidence="5">Chile4</strain>
    </source>
</reference>
<dbReference type="PANTHER" id="PTHR10845">
    <property type="entry name" value="REGULATOR OF G PROTEIN SIGNALING"/>
    <property type="match status" value="1"/>
</dbReference>
<reference evidence="2" key="1">
    <citation type="journal article" date="2015" name="Genom Data">
        <title>Genome sequences of six Phytophthora species associated with forests in New Zealand.</title>
        <authorList>
            <person name="Studholme D.J."/>
            <person name="McDougal R.L."/>
            <person name="Sambles C."/>
            <person name="Hansen E."/>
            <person name="Hardy G."/>
            <person name="Grant M."/>
            <person name="Ganley R.J."/>
            <person name="Williams N.M."/>
        </authorList>
    </citation>
    <scope>NUCLEOTIDE SEQUENCE</scope>
    <source>
        <strain evidence="2">NZFS 2646</strain>
        <strain evidence="3">NZFS 3630</strain>
    </source>
</reference>
<dbReference type="InterPro" id="IPR011990">
    <property type="entry name" value="TPR-like_helical_dom_sf"/>
</dbReference>
<dbReference type="SUPFAM" id="SSF48097">
    <property type="entry name" value="Regulator of G-protein signaling, RGS"/>
    <property type="match status" value="1"/>
</dbReference>
<proteinExistence type="predicted"/>
<dbReference type="Proteomes" id="UP000785171">
    <property type="component" value="Unassembled WGS sequence"/>
</dbReference>
<dbReference type="STRING" id="325452.A0A3R7NIA4"/>
<dbReference type="EMBL" id="JPWV03000051">
    <property type="protein sequence ID" value="KAG2527762.1"/>
    <property type="molecule type" value="Genomic_DNA"/>
</dbReference>
<dbReference type="EMBL" id="JPWU03000048">
    <property type="protein sequence ID" value="KAG2529258.1"/>
    <property type="molecule type" value="Genomic_DNA"/>
</dbReference>
<dbReference type="Pfam" id="PF00615">
    <property type="entry name" value="RGS"/>
    <property type="match status" value="1"/>
</dbReference>
<protein>
    <recommendedName>
        <fullName evidence="1">RGS domain-containing protein</fullName>
    </recommendedName>
</protein>
<dbReference type="PRINTS" id="PR01301">
    <property type="entry name" value="RGSPROTEIN"/>
</dbReference>
<accession>A0A3R7NIA4</accession>
<dbReference type="InterPro" id="IPR036305">
    <property type="entry name" value="RGS_sf"/>
</dbReference>
<dbReference type="Proteomes" id="UP000285624">
    <property type="component" value="Unassembled WGS sequence"/>
</dbReference>
<dbReference type="Proteomes" id="UP000285883">
    <property type="component" value="Unassembled WGS sequence"/>
</dbReference>
<dbReference type="AlphaFoldDB" id="A0A3R7NIA4"/>
<dbReference type="EMBL" id="MAYM02001857">
    <property type="protein sequence ID" value="RLN10322.1"/>
    <property type="molecule type" value="Genomic_DNA"/>
</dbReference>
<organism evidence="5 6">
    <name type="scientific">Phytophthora kernoviae</name>
    <dbReference type="NCBI Taxonomy" id="325452"/>
    <lineage>
        <taxon>Eukaryota</taxon>
        <taxon>Sar</taxon>
        <taxon>Stramenopiles</taxon>
        <taxon>Oomycota</taxon>
        <taxon>Peronosporomycetes</taxon>
        <taxon>Peronosporales</taxon>
        <taxon>Peronosporaceae</taxon>
        <taxon>Phytophthora</taxon>
    </lineage>
</organism>